<dbReference type="Proteomes" id="UP000072443">
    <property type="component" value="Unassembled WGS sequence"/>
</dbReference>
<reference evidence="1 2" key="1">
    <citation type="submission" date="2016-02" db="EMBL/GenBank/DDBJ databases">
        <authorList>
            <consortium name="Pathogen Informatics"/>
        </authorList>
    </citation>
    <scope>NUCLEOTIDE SEQUENCE [LARGE SCALE GENOMIC DNA]</scope>
    <source>
        <strain evidence="1 2">2842STDY5881269</strain>
    </source>
</reference>
<sequence length="84" mass="10130">MKSTFIPIELKNRFDTLLVTLGTNIMNWLAVRHLCFQSIDERTRSKFIQLVALLLCRPIFYCHQFFFQLIYTANCRRIRRLGFK</sequence>
<accession>A0AB33U0N6</accession>
<dbReference type="AlphaFoldDB" id="A0AB33U0N6"/>
<comment type="caution">
    <text evidence="1">The sequence shown here is derived from an EMBL/GenBank/DDBJ whole genome shotgun (WGS) entry which is preliminary data.</text>
</comment>
<proteinExistence type="predicted"/>
<gene>
    <name evidence="1" type="ORF">ERS514591_01970</name>
</gene>
<name>A0AB33U0N6_NEIME</name>
<organism evidence="1 2">
    <name type="scientific">Neisseria meningitidis</name>
    <dbReference type="NCBI Taxonomy" id="487"/>
    <lineage>
        <taxon>Bacteria</taxon>
        <taxon>Pseudomonadati</taxon>
        <taxon>Pseudomonadota</taxon>
        <taxon>Betaproteobacteria</taxon>
        <taxon>Neisseriales</taxon>
        <taxon>Neisseriaceae</taxon>
        <taxon>Neisseria</taxon>
    </lineage>
</organism>
<evidence type="ECO:0000313" key="2">
    <source>
        <dbReference type="Proteomes" id="UP000072443"/>
    </source>
</evidence>
<dbReference type="EMBL" id="FEVP01000037">
    <property type="protein sequence ID" value="CWQ13606.1"/>
    <property type="molecule type" value="Genomic_DNA"/>
</dbReference>
<evidence type="ECO:0000313" key="1">
    <source>
        <dbReference type="EMBL" id="CWQ13606.1"/>
    </source>
</evidence>
<protein>
    <submittedName>
        <fullName evidence="1">Uncharacterized protein</fullName>
    </submittedName>
</protein>